<keyword evidence="6 11" id="KW-0812">Transmembrane</keyword>
<sequence>MDPRIEPSPRRTAGFSLLELVVVIAVVGILSLGVSLSLSGGRSTGGYPRDATRFENQYSALRDSAIHSRTPVALSLKPAGWQVMRRTGDVWQGEGPRVRWSGAAVFQRDLSAPVSPIPVPEVIFLPDGRSSAFSIRFTDAGQVAQCSSDGWQGLECGL</sequence>
<keyword evidence="3" id="KW-1003">Cell membrane</keyword>
<keyword evidence="8 11" id="KW-0472">Membrane</keyword>
<evidence type="ECO:0000256" key="10">
    <source>
        <dbReference type="ARBA" id="ARBA00030775"/>
    </source>
</evidence>
<accession>A0A916VSK9</accession>
<evidence type="ECO:0000256" key="1">
    <source>
        <dbReference type="ARBA" id="ARBA00004377"/>
    </source>
</evidence>
<dbReference type="InterPro" id="IPR022346">
    <property type="entry name" value="T2SS_GspH"/>
</dbReference>
<organism evidence="13 14">
    <name type="scientific">Neptunicoccus cionae</name>
    <dbReference type="NCBI Taxonomy" id="2035344"/>
    <lineage>
        <taxon>Bacteria</taxon>
        <taxon>Pseudomonadati</taxon>
        <taxon>Pseudomonadota</taxon>
        <taxon>Alphaproteobacteria</taxon>
        <taxon>Rhodobacterales</taxon>
        <taxon>Paracoccaceae</taxon>
        <taxon>Neptunicoccus</taxon>
    </lineage>
</organism>
<dbReference type="Pfam" id="PF12019">
    <property type="entry name" value="GspH"/>
    <property type="match status" value="1"/>
</dbReference>
<comment type="similarity">
    <text evidence="9">Belongs to the GSP H family.</text>
</comment>
<reference evidence="13" key="2">
    <citation type="submission" date="2020-09" db="EMBL/GenBank/DDBJ databases">
        <authorList>
            <person name="Sun Q."/>
            <person name="Zhou Y."/>
        </authorList>
    </citation>
    <scope>NUCLEOTIDE SEQUENCE</scope>
    <source>
        <strain evidence="13">CGMCC 1.15880</strain>
    </source>
</reference>
<evidence type="ECO:0000256" key="8">
    <source>
        <dbReference type="ARBA" id="ARBA00023136"/>
    </source>
</evidence>
<evidence type="ECO:0000256" key="2">
    <source>
        <dbReference type="ARBA" id="ARBA00021549"/>
    </source>
</evidence>
<dbReference type="Proteomes" id="UP000628017">
    <property type="component" value="Unassembled WGS sequence"/>
</dbReference>
<name>A0A916VSK9_9RHOB</name>
<evidence type="ECO:0000256" key="4">
    <source>
        <dbReference type="ARBA" id="ARBA00022481"/>
    </source>
</evidence>
<dbReference type="RefSeq" id="WP_188678143.1">
    <property type="nucleotide sequence ID" value="NZ_BMKA01000006.1"/>
</dbReference>
<dbReference type="Gene3D" id="3.55.40.10">
    <property type="entry name" value="minor pseudopilin epsh domain"/>
    <property type="match status" value="1"/>
</dbReference>
<keyword evidence="4" id="KW-0488">Methylation</keyword>
<evidence type="ECO:0000313" key="14">
    <source>
        <dbReference type="Proteomes" id="UP000628017"/>
    </source>
</evidence>
<dbReference type="InterPro" id="IPR012902">
    <property type="entry name" value="N_methyl_site"/>
</dbReference>
<feature type="domain" description="General secretion pathway GspH" evidence="12">
    <location>
        <begin position="51"/>
        <end position="142"/>
    </location>
</feature>
<dbReference type="GO" id="GO:0015628">
    <property type="term" value="P:protein secretion by the type II secretion system"/>
    <property type="evidence" value="ECO:0007669"/>
    <property type="project" value="InterPro"/>
</dbReference>
<evidence type="ECO:0000256" key="11">
    <source>
        <dbReference type="SAM" id="Phobius"/>
    </source>
</evidence>
<keyword evidence="5" id="KW-0997">Cell inner membrane</keyword>
<reference evidence="13" key="1">
    <citation type="journal article" date="2014" name="Int. J. Syst. Evol. Microbiol.">
        <title>Complete genome sequence of Corynebacterium casei LMG S-19264T (=DSM 44701T), isolated from a smear-ripened cheese.</title>
        <authorList>
            <consortium name="US DOE Joint Genome Institute (JGI-PGF)"/>
            <person name="Walter F."/>
            <person name="Albersmeier A."/>
            <person name="Kalinowski J."/>
            <person name="Ruckert C."/>
        </authorList>
    </citation>
    <scope>NUCLEOTIDE SEQUENCE</scope>
    <source>
        <strain evidence="13">CGMCC 1.15880</strain>
    </source>
</reference>
<dbReference type="Pfam" id="PF07963">
    <property type="entry name" value="N_methyl"/>
    <property type="match status" value="1"/>
</dbReference>
<proteinExistence type="inferred from homology"/>
<dbReference type="SUPFAM" id="SSF54523">
    <property type="entry name" value="Pili subunits"/>
    <property type="match status" value="1"/>
</dbReference>
<dbReference type="AlphaFoldDB" id="A0A916VSK9"/>
<evidence type="ECO:0000256" key="3">
    <source>
        <dbReference type="ARBA" id="ARBA00022475"/>
    </source>
</evidence>
<evidence type="ECO:0000313" key="13">
    <source>
        <dbReference type="EMBL" id="GGA29448.1"/>
    </source>
</evidence>
<dbReference type="EMBL" id="BMKA01000006">
    <property type="protein sequence ID" value="GGA29448.1"/>
    <property type="molecule type" value="Genomic_DNA"/>
</dbReference>
<dbReference type="InterPro" id="IPR045584">
    <property type="entry name" value="Pilin-like"/>
</dbReference>
<dbReference type="NCBIfam" id="TIGR02532">
    <property type="entry name" value="IV_pilin_GFxxxE"/>
    <property type="match status" value="1"/>
</dbReference>
<keyword evidence="7 11" id="KW-1133">Transmembrane helix</keyword>
<dbReference type="PRINTS" id="PR00885">
    <property type="entry name" value="BCTERIALGSPH"/>
</dbReference>
<comment type="caution">
    <text evidence="13">The sequence shown here is derived from an EMBL/GenBank/DDBJ whole genome shotgun (WGS) entry which is preliminary data.</text>
</comment>
<keyword evidence="14" id="KW-1185">Reference proteome</keyword>
<evidence type="ECO:0000259" key="12">
    <source>
        <dbReference type="Pfam" id="PF12019"/>
    </source>
</evidence>
<evidence type="ECO:0000256" key="5">
    <source>
        <dbReference type="ARBA" id="ARBA00022519"/>
    </source>
</evidence>
<evidence type="ECO:0000256" key="6">
    <source>
        <dbReference type="ARBA" id="ARBA00022692"/>
    </source>
</evidence>
<evidence type="ECO:0000256" key="9">
    <source>
        <dbReference type="ARBA" id="ARBA00025772"/>
    </source>
</evidence>
<dbReference type="GO" id="GO:0005886">
    <property type="term" value="C:plasma membrane"/>
    <property type="evidence" value="ECO:0007669"/>
    <property type="project" value="UniProtKB-SubCell"/>
</dbReference>
<evidence type="ECO:0000256" key="7">
    <source>
        <dbReference type="ARBA" id="ARBA00022989"/>
    </source>
</evidence>
<comment type="subcellular location">
    <subcellularLocation>
        <location evidence="1">Cell inner membrane</location>
        <topology evidence="1">Single-pass membrane protein</topology>
    </subcellularLocation>
</comment>
<dbReference type="InterPro" id="IPR002416">
    <property type="entry name" value="T2SS_protein-GspH"/>
</dbReference>
<protein>
    <recommendedName>
        <fullName evidence="2">Type II secretion system protein H</fullName>
    </recommendedName>
    <alternativeName>
        <fullName evidence="10">General secretion pathway protein H</fullName>
    </alternativeName>
</protein>
<dbReference type="PROSITE" id="PS00409">
    <property type="entry name" value="PROKAR_NTER_METHYL"/>
    <property type="match status" value="1"/>
</dbReference>
<feature type="transmembrane region" description="Helical" evidence="11">
    <location>
        <begin position="20"/>
        <end position="39"/>
    </location>
</feature>
<dbReference type="GO" id="GO:0015627">
    <property type="term" value="C:type II protein secretion system complex"/>
    <property type="evidence" value="ECO:0007669"/>
    <property type="project" value="InterPro"/>
</dbReference>
<gene>
    <name evidence="13" type="ORF">GCM10011498_33280</name>
</gene>